<reference evidence="2" key="1">
    <citation type="submission" date="2017-02" db="EMBL/GenBank/DDBJ databases">
        <authorList>
            <person name="Varghese N."/>
            <person name="Submissions S."/>
        </authorList>
    </citation>
    <scope>NUCLEOTIDE SEQUENCE [LARGE SCALE GENOMIC DNA]</scope>
    <source>
        <strain evidence="2">SM117</strain>
    </source>
</reference>
<protein>
    <submittedName>
        <fullName evidence="1">Uncharacterized protein</fullName>
    </submittedName>
</protein>
<sequence>MQTLGQRAYRLKLAKLISKSSLLDIVGMTWCAWAIQNGHTDAARRYMRFAPDHMNGDAGSPYVLYPWQLETLVNEALVLPHIPDRRGRILVTENFSTIHALTKLIQRIEEADDRRFLENNHVLYEVHRLSQRQFEWQRGFTNQPRFYRAVQLFGQGQVGAYFAEQVGCSVPEFIEAAFYIFCGSCNSASGTWSNYGDVGGVSAALIETVLDRISLGPANARAMAKELRGYDEHIGYKPSVLRRHPILRFGMPDVDAIAPLPPLILQRATSGLFFDIVGGEGAIWDEVGSRFEQYCSRYLAAMLDDYDVGSEYRYGTKKRRFDTPDILVSKGETVRLVVECKAKRMPITARFSGDPVSSAASAYEEIAKGVFQVWRYFSHARRGLLPRPAAEDCLGMVLTADPWLIMAQKLHPEVMAIANRIADEKDPDIIATDRPRVPVVLIDELEYLLQNATAETLLARLAMLSNDTSGWEWSLVHGLDDKVSRPYPFSGELRELLPKIYGTPFRR</sequence>
<proteinExistence type="predicted"/>
<evidence type="ECO:0000313" key="1">
    <source>
        <dbReference type="EMBL" id="SLK08711.1"/>
    </source>
</evidence>
<dbReference type="EMBL" id="FVZE01000008">
    <property type="protein sequence ID" value="SLK08711.1"/>
    <property type="molecule type" value="Genomic_DNA"/>
</dbReference>
<accession>A0A1U6IL30</accession>
<keyword evidence="2" id="KW-1185">Reference proteome</keyword>
<evidence type="ECO:0000313" key="2">
    <source>
        <dbReference type="Proteomes" id="UP000190989"/>
    </source>
</evidence>
<name>A0A1U6IL30_9SPHN</name>
<gene>
    <name evidence="1" type="ORF">SAMN06295987_108103</name>
</gene>
<dbReference type="AlphaFoldDB" id="A0A1U6IL30"/>
<dbReference type="Proteomes" id="UP000190989">
    <property type="component" value="Unassembled WGS sequence"/>
</dbReference>
<organism evidence="1 2">
    <name type="scientific">Novosphingobium mathurense</name>
    <dbReference type="NCBI Taxonomy" id="428990"/>
    <lineage>
        <taxon>Bacteria</taxon>
        <taxon>Pseudomonadati</taxon>
        <taxon>Pseudomonadota</taxon>
        <taxon>Alphaproteobacteria</taxon>
        <taxon>Sphingomonadales</taxon>
        <taxon>Sphingomonadaceae</taxon>
        <taxon>Novosphingobium</taxon>
    </lineage>
</organism>